<evidence type="ECO:0000313" key="4">
    <source>
        <dbReference type="Proteomes" id="UP000031549"/>
    </source>
</evidence>
<dbReference type="GO" id="GO:0110154">
    <property type="term" value="P:RNA decapping"/>
    <property type="evidence" value="ECO:0007669"/>
    <property type="project" value="TreeGrafter"/>
</dbReference>
<keyword evidence="4" id="KW-1185">Reference proteome</keyword>
<protein>
    <submittedName>
        <fullName evidence="3">Serine/threonine protein phosphatase</fullName>
    </submittedName>
</protein>
<dbReference type="Gene3D" id="3.60.21.10">
    <property type="match status" value="1"/>
</dbReference>
<dbReference type="RefSeq" id="WP_163519092.1">
    <property type="nucleotide sequence ID" value="NZ_JTCM02000061.1"/>
</dbReference>
<dbReference type="EMBL" id="JTCM02000061">
    <property type="protein sequence ID" value="NEU75189.1"/>
    <property type="molecule type" value="Genomic_DNA"/>
</dbReference>
<comment type="caution">
    <text evidence="3">The sequence shown here is derived from an EMBL/GenBank/DDBJ whole genome shotgun (WGS) entry which is preliminary data.</text>
</comment>
<dbReference type="GO" id="GO:0008803">
    <property type="term" value="F:bis(5'-nucleosyl)-tetraphosphatase (symmetrical) activity"/>
    <property type="evidence" value="ECO:0007669"/>
    <property type="project" value="TreeGrafter"/>
</dbReference>
<feature type="compositionally biased region" description="Gly residues" evidence="1">
    <location>
        <begin position="249"/>
        <end position="261"/>
    </location>
</feature>
<evidence type="ECO:0000259" key="2">
    <source>
        <dbReference type="Pfam" id="PF00149"/>
    </source>
</evidence>
<dbReference type="CDD" id="cd00144">
    <property type="entry name" value="MPP_PPP_family"/>
    <property type="match status" value="1"/>
</dbReference>
<dbReference type="InterPro" id="IPR050126">
    <property type="entry name" value="Ap4A_hydrolase"/>
</dbReference>
<proteinExistence type="predicted"/>
<sequence length="271" mass="29810">MSEIKHRRIVIGDVHGHYDALMILLQAIAPDSDDQVYFLGDLIDRGPQSCQVINFVKENRYHCLLGNHEQMLLNILTSRYITPEIMQAWLDCGGRATVASYQEAIIPHDHLEWLLSLPTYLDLGDVWLSHAGIDPLIPLAKQTADQLCWVRDAFHSMKKPYFTDKLIIVGHTITFTLPGVAPGKLAQGAGWLDIDTGAYHQRSGWLTGLDITNNLVYQVNVNQLCVRILPLEEAVTNINPAEIGDRGRGGLGGQGGQGGQGEPAPCGGSLR</sequence>
<dbReference type="AlphaFoldDB" id="A0A846HEG1"/>
<dbReference type="GO" id="GO:0005737">
    <property type="term" value="C:cytoplasm"/>
    <property type="evidence" value="ECO:0007669"/>
    <property type="project" value="TreeGrafter"/>
</dbReference>
<dbReference type="PANTHER" id="PTHR42850:SF4">
    <property type="entry name" value="ZINC-DEPENDENT ENDOPOLYPHOSPHATASE"/>
    <property type="match status" value="1"/>
</dbReference>
<organism evidence="3 4">
    <name type="scientific">Hassallia byssoidea VB512170</name>
    <dbReference type="NCBI Taxonomy" id="1304833"/>
    <lineage>
        <taxon>Bacteria</taxon>
        <taxon>Bacillati</taxon>
        <taxon>Cyanobacteriota</taxon>
        <taxon>Cyanophyceae</taxon>
        <taxon>Nostocales</taxon>
        <taxon>Tolypothrichaceae</taxon>
        <taxon>Hassallia</taxon>
    </lineage>
</organism>
<gene>
    <name evidence="3" type="ORF">PI95_022160</name>
</gene>
<dbReference type="InterPro" id="IPR029052">
    <property type="entry name" value="Metallo-depent_PP-like"/>
</dbReference>
<name>A0A846HEG1_9CYAN</name>
<dbReference type="GO" id="GO:0016791">
    <property type="term" value="F:phosphatase activity"/>
    <property type="evidence" value="ECO:0007669"/>
    <property type="project" value="TreeGrafter"/>
</dbReference>
<evidence type="ECO:0000256" key="1">
    <source>
        <dbReference type="SAM" id="MobiDB-lite"/>
    </source>
</evidence>
<feature type="domain" description="Calcineurin-like phosphoesterase" evidence="2">
    <location>
        <begin position="9"/>
        <end position="172"/>
    </location>
</feature>
<reference evidence="3 4" key="1">
    <citation type="journal article" date="2015" name="Genome Announc.">
        <title>Draft Genome Sequence of Cyanobacterium Hassallia byssoidea Strain VB512170, Isolated from Monuments in India.</title>
        <authorList>
            <person name="Singh D."/>
            <person name="Chandrababunaidu M.M."/>
            <person name="Panda A."/>
            <person name="Sen D."/>
            <person name="Bhattacharyya S."/>
            <person name="Adhikary S.P."/>
            <person name="Tripathy S."/>
        </authorList>
    </citation>
    <scope>NUCLEOTIDE SEQUENCE [LARGE SCALE GENOMIC DNA]</scope>
    <source>
        <strain evidence="3 4">VB512170</strain>
    </source>
</reference>
<dbReference type="Proteomes" id="UP000031549">
    <property type="component" value="Unassembled WGS sequence"/>
</dbReference>
<evidence type="ECO:0000313" key="3">
    <source>
        <dbReference type="EMBL" id="NEU75189.1"/>
    </source>
</evidence>
<dbReference type="Pfam" id="PF00149">
    <property type="entry name" value="Metallophos"/>
    <property type="match status" value="1"/>
</dbReference>
<dbReference type="SUPFAM" id="SSF56300">
    <property type="entry name" value="Metallo-dependent phosphatases"/>
    <property type="match status" value="1"/>
</dbReference>
<accession>A0A846HEG1</accession>
<dbReference type="InterPro" id="IPR004843">
    <property type="entry name" value="Calcineurin-like_PHP"/>
</dbReference>
<feature type="region of interest" description="Disordered" evidence="1">
    <location>
        <begin position="242"/>
        <end position="271"/>
    </location>
</feature>
<dbReference type="PANTHER" id="PTHR42850">
    <property type="entry name" value="METALLOPHOSPHOESTERASE"/>
    <property type="match status" value="1"/>
</dbReference>